<proteinExistence type="predicted"/>
<comment type="caution">
    <text evidence="3">The sequence shown here is derived from an EMBL/GenBank/DDBJ whole genome shotgun (WGS) entry which is preliminary data.</text>
</comment>
<name>A0A841FYI2_9ACTN</name>
<gene>
    <name evidence="3" type="ORF">HNR73_007702</name>
</gene>
<keyword evidence="2" id="KW-1133">Transmembrane helix</keyword>
<keyword evidence="4" id="KW-1185">Reference proteome</keyword>
<dbReference type="EMBL" id="JACHGT010000026">
    <property type="protein sequence ID" value="MBB6039803.1"/>
    <property type="molecule type" value="Genomic_DNA"/>
</dbReference>
<feature type="region of interest" description="Disordered" evidence="1">
    <location>
        <begin position="1"/>
        <end position="46"/>
    </location>
</feature>
<feature type="compositionally biased region" description="Low complexity" evidence="1">
    <location>
        <begin position="1"/>
        <end position="35"/>
    </location>
</feature>
<evidence type="ECO:0000256" key="2">
    <source>
        <dbReference type="SAM" id="Phobius"/>
    </source>
</evidence>
<keyword evidence="2" id="KW-0812">Transmembrane</keyword>
<evidence type="ECO:0000313" key="4">
    <source>
        <dbReference type="Proteomes" id="UP000548476"/>
    </source>
</evidence>
<accession>A0A841FYI2</accession>
<protein>
    <submittedName>
        <fullName evidence="3">Uncharacterized protein</fullName>
    </submittedName>
</protein>
<sequence length="158" mass="17169">MTYPPQQPYGHQQPQQPYGYQPQAYGQAPPVHHYGPPSPPPVDPRLERGRKVQKFLRIVVLIGVAGAVVWGAVYFGFIWNGRPEKGDCLSGLTEEFEGYSIVACDDPSAAYEIVEYVTGGKYDTDLGACDGHPNGEVVKGGGGRKSTSRWEFCAVPVG</sequence>
<feature type="transmembrane region" description="Helical" evidence="2">
    <location>
        <begin position="55"/>
        <end position="79"/>
    </location>
</feature>
<reference evidence="3 4" key="1">
    <citation type="submission" date="2020-08" db="EMBL/GenBank/DDBJ databases">
        <title>Genomic Encyclopedia of Type Strains, Phase IV (KMG-IV): sequencing the most valuable type-strain genomes for metagenomic binning, comparative biology and taxonomic classification.</title>
        <authorList>
            <person name="Goeker M."/>
        </authorList>
    </citation>
    <scope>NUCLEOTIDE SEQUENCE [LARGE SCALE GENOMIC DNA]</scope>
    <source>
        <strain evidence="3 4">YIM 65646</strain>
    </source>
</reference>
<dbReference type="Proteomes" id="UP000548476">
    <property type="component" value="Unassembled WGS sequence"/>
</dbReference>
<evidence type="ECO:0000313" key="3">
    <source>
        <dbReference type="EMBL" id="MBB6039803.1"/>
    </source>
</evidence>
<organism evidence="3 4">
    <name type="scientific">Phytomonospora endophytica</name>
    <dbReference type="NCBI Taxonomy" id="714109"/>
    <lineage>
        <taxon>Bacteria</taxon>
        <taxon>Bacillati</taxon>
        <taxon>Actinomycetota</taxon>
        <taxon>Actinomycetes</taxon>
        <taxon>Micromonosporales</taxon>
        <taxon>Micromonosporaceae</taxon>
        <taxon>Phytomonospora</taxon>
    </lineage>
</organism>
<dbReference type="RefSeq" id="WP_184792884.1">
    <property type="nucleotide sequence ID" value="NZ_BONT01000086.1"/>
</dbReference>
<dbReference type="AlphaFoldDB" id="A0A841FYI2"/>
<keyword evidence="2" id="KW-0472">Membrane</keyword>
<evidence type="ECO:0000256" key="1">
    <source>
        <dbReference type="SAM" id="MobiDB-lite"/>
    </source>
</evidence>